<dbReference type="Proteomes" id="UP001519460">
    <property type="component" value="Unassembled WGS sequence"/>
</dbReference>
<accession>A0ABD0LV41</accession>
<reference evidence="2 3" key="1">
    <citation type="journal article" date="2023" name="Sci. Data">
        <title>Genome assembly of the Korean intertidal mud-creeper Batillaria attramentaria.</title>
        <authorList>
            <person name="Patra A.K."/>
            <person name="Ho P.T."/>
            <person name="Jun S."/>
            <person name="Lee S.J."/>
            <person name="Kim Y."/>
            <person name="Won Y.J."/>
        </authorList>
    </citation>
    <scope>NUCLEOTIDE SEQUENCE [LARGE SCALE GENOMIC DNA]</scope>
    <source>
        <strain evidence="2">Wonlab-2016</strain>
    </source>
</reference>
<dbReference type="AlphaFoldDB" id="A0ABD0LV41"/>
<dbReference type="InterPro" id="IPR000157">
    <property type="entry name" value="TIR_dom"/>
</dbReference>
<protein>
    <recommendedName>
        <fullName evidence="1">TIR domain-containing protein</fullName>
    </recommendedName>
</protein>
<sequence>MDIHKMGCSTRQSMAEAVEKAYIVLCCMSAKYKDSLPCRQEAEYADDLRKTIIPLKMERDYKADGWLGLMVAGKLFYDFSGKYPFDTKFQELVKAVREAGDVIPRDGVDGYVAPEPDVEDVGPVMKLEKRMVAYTAPPTHQAAAPDLEKV</sequence>
<comment type="caution">
    <text evidence="2">The sequence shown here is derived from an EMBL/GenBank/DDBJ whole genome shotgun (WGS) entry which is preliminary data.</text>
</comment>
<dbReference type="EMBL" id="JACVVK020000023">
    <property type="protein sequence ID" value="KAK7502884.1"/>
    <property type="molecule type" value="Genomic_DNA"/>
</dbReference>
<proteinExistence type="predicted"/>
<gene>
    <name evidence="2" type="ORF">BaRGS_00005833</name>
</gene>
<evidence type="ECO:0000313" key="3">
    <source>
        <dbReference type="Proteomes" id="UP001519460"/>
    </source>
</evidence>
<keyword evidence="3" id="KW-1185">Reference proteome</keyword>
<evidence type="ECO:0000313" key="2">
    <source>
        <dbReference type="EMBL" id="KAK7502884.1"/>
    </source>
</evidence>
<name>A0ABD0LV41_9CAEN</name>
<dbReference type="SUPFAM" id="SSF52200">
    <property type="entry name" value="Toll/Interleukin receptor TIR domain"/>
    <property type="match status" value="1"/>
</dbReference>
<evidence type="ECO:0000259" key="1">
    <source>
        <dbReference type="Pfam" id="PF13676"/>
    </source>
</evidence>
<dbReference type="Gene3D" id="3.40.50.10140">
    <property type="entry name" value="Toll/interleukin-1 receptor homology (TIR) domain"/>
    <property type="match status" value="1"/>
</dbReference>
<organism evidence="2 3">
    <name type="scientific">Batillaria attramentaria</name>
    <dbReference type="NCBI Taxonomy" id="370345"/>
    <lineage>
        <taxon>Eukaryota</taxon>
        <taxon>Metazoa</taxon>
        <taxon>Spiralia</taxon>
        <taxon>Lophotrochozoa</taxon>
        <taxon>Mollusca</taxon>
        <taxon>Gastropoda</taxon>
        <taxon>Caenogastropoda</taxon>
        <taxon>Sorbeoconcha</taxon>
        <taxon>Cerithioidea</taxon>
        <taxon>Batillariidae</taxon>
        <taxon>Batillaria</taxon>
    </lineage>
</organism>
<feature type="domain" description="TIR" evidence="1">
    <location>
        <begin position="6"/>
        <end position="93"/>
    </location>
</feature>
<dbReference type="Pfam" id="PF13676">
    <property type="entry name" value="TIR_2"/>
    <property type="match status" value="1"/>
</dbReference>
<dbReference type="PANTHER" id="PTHR46270:SF2">
    <property type="entry name" value="TIR DOMAIN-CONTAINING PROTEIN"/>
    <property type="match status" value="1"/>
</dbReference>
<dbReference type="InterPro" id="IPR035897">
    <property type="entry name" value="Toll_tir_struct_dom_sf"/>
</dbReference>
<dbReference type="PANTHER" id="PTHR46270">
    <property type="entry name" value="ARMADILLO-TYPE FOLD-RELATED"/>
    <property type="match status" value="1"/>
</dbReference>